<gene>
    <name evidence="1" type="ORF">K8V35_02670</name>
</gene>
<organism evidence="1 2">
    <name type="scientific">Aliicoccus persicus</name>
    <dbReference type="NCBI Taxonomy" id="930138"/>
    <lineage>
        <taxon>Bacteria</taxon>
        <taxon>Bacillati</taxon>
        <taxon>Bacillota</taxon>
        <taxon>Bacilli</taxon>
        <taxon>Bacillales</taxon>
        <taxon>Staphylococcaceae</taxon>
        <taxon>Aliicoccus</taxon>
    </lineage>
</organism>
<reference evidence="1" key="1">
    <citation type="journal article" date="2021" name="PeerJ">
        <title>Extensive microbial diversity within the chicken gut microbiome revealed by metagenomics and culture.</title>
        <authorList>
            <person name="Gilroy R."/>
            <person name="Ravi A."/>
            <person name="Getino M."/>
            <person name="Pursley I."/>
            <person name="Horton D.L."/>
            <person name="Alikhan N.F."/>
            <person name="Baker D."/>
            <person name="Gharbi K."/>
            <person name="Hall N."/>
            <person name="Watson M."/>
            <person name="Adriaenssens E.M."/>
            <person name="Foster-Nyarko E."/>
            <person name="Jarju S."/>
            <person name="Secka A."/>
            <person name="Antonio M."/>
            <person name="Oren A."/>
            <person name="Chaudhuri R.R."/>
            <person name="La Ragione R."/>
            <person name="Hildebrand F."/>
            <person name="Pallen M.J."/>
        </authorList>
    </citation>
    <scope>NUCLEOTIDE SEQUENCE</scope>
    <source>
        <strain evidence="1">6019</strain>
    </source>
</reference>
<name>A0A921B654_9STAP</name>
<protein>
    <submittedName>
        <fullName evidence="1">Uncharacterized protein</fullName>
    </submittedName>
</protein>
<dbReference type="AlphaFoldDB" id="A0A921B654"/>
<dbReference type="SUPFAM" id="SSF57802">
    <property type="entry name" value="Rubredoxin-like"/>
    <property type="match status" value="1"/>
</dbReference>
<evidence type="ECO:0000313" key="2">
    <source>
        <dbReference type="Proteomes" id="UP000763505"/>
    </source>
</evidence>
<reference evidence="1" key="2">
    <citation type="submission" date="2021-09" db="EMBL/GenBank/DDBJ databases">
        <authorList>
            <person name="Gilroy R."/>
        </authorList>
    </citation>
    <scope>NUCLEOTIDE SEQUENCE</scope>
    <source>
        <strain evidence="1">6019</strain>
    </source>
</reference>
<accession>A0A921B654</accession>
<evidence type="ECO:0000313" key="1">
    <source>
        <dbReference type="EMBL" id="HJE19238.1"/>
    </source>
</evidence>
<sequence>MGENVIPESPEQVRALKAKGFEVCDICGGMYEPANGYNVCPNCEAAQKED</sequence>
<comment type="caution">
    <text evidence="1">The sequence shown here is derived from an EMBL/GenBank/DDBJ whole genome shotgun (WGS) entry which is preliminary data.</text>
</comment>
<dbReference type="Proteomes" id="UP000763505">
    <property type="component" value="Unassembled WGS sequence"/>
</dbReference>
<proteinExistence type="predicted"/>
<dbReference type="EMBL" id="DYYI01000024">
    <property type="protein sequence ID" value="HJE19238.1"/>
    <property type="molecule type" value="Genomic_DNA"/>
</dbReference>